<proteinExistence type="predicted"/>
<dbReference type="EMBL" id="KV921899">
    <property type="protein sequence ID" value="ORE07734.1"/>
    <property type="molecule type" value="Genomic_DNA"/>
</dbReference>
<dbReference type="AlphaFoldDB" id="A0A1X0R6W2"/>
<sequence length="142" mass="16220">QLIEDRGTGVGSRIKGHCRYRGRWFDIMCGKRGNVCITSEYKMFQTCVYCFEQLKHSQFVEEKNGKIIKRLTKGSLMYINPECVSRSAKSRDTFSSLAIGLSGRTSCVLGVPIPHFSPNQISQYEIEKYKTRASALPRIRED</sequence>
<protein>
    <submittedName>
        <fullName evidence="1">Uncharacterized protein</fullName>
    </submittedName>
</protein>
<organism evidence="1">
    <name type="scientific">Rhizopus microsporus var. microsporus</name>
    <dbReference type="NCBI Taxonomy" id="86635"/>
    <lineage>
        <taxon>Eukaryota</taxon>
        <taxon>Fungi</taxon>
        <taxon>Fungi incertae sedis</taxon>
        <taxon>Mucoromycota</taxon>
        <taxon>Mucoromycotina</taxon>
        <taxon>Mucoromycetes</taxon>
        <taxon>Mucorales</taxon>
        <taxon>Mucorineae</taxon>
        <taxon>Rhizopodaceae</taxon>
        <taxon>Rhizopus</taxon>
    </lineage>
</organism>
<name>A0A1X0R6W2_RHIZD</name>
<gene>
    <name evidence="1" type="ORF">BCV72DRAFT_205028</name>
</gene>
<feature type="non-terminal residue" evidence="1">
    <location>
        <position position="1"/>
    </location>
</feature>
<dbReference type="OrthoDB" id="2297286at2759"/>
<accession>A0A1X0R6W2</accession>
<dbReference type="VEuPathDB" id="FungiDB:BCV72DRAFT_205028"/>
<evidence type="ECO:0000313" key="1">
    <source>
        <dbReference type="EMBL" id="ORE07734.1"/>
    </source>
</evidence>
<reference evidence="1" key="1">
    <citation type="journal article" date="2016" name="Proc. Natl. Acad. Sci. U.S.A.">
        <title>Lipid metabolic changes in an early divergent fungus govern the establishment of a mutualistic symbiosis with endobacteria.</title>
        <authorList>
            <person name="Lastovetsky O.A."/>
            <person name="Gaspar M.L."/>
            <person name="Mondo S.J."/>
            <person name="LaButti K.M."/>
            <person name="Sandor L."/>
            <person name="Grigoriev I.V."/>
            <person name="Henry S.A."/>
            <person name="Pawlowska T.E."/>
        </authorList>
    </citation>
    <scope>NUCLEOTIDE SEQUENCE [LARGE SCALE GENOMIC DNA]</scope>
    <source>
        <strain evidence="1">ATCC 52814</strain>
    </source>
</reference>
<dbReference type="Proteomes" id="UP000242414">
    <property type="component" value="Unassembled WGS sequence"/>
</dbReference>